<sequence length="237" mass="26367">MPQSRPSNADRKRQLPAAKQPQASSRRHTEGSLTQSNHSMLGAKEIPTTEFCKESQSQKGLSLVFQELAKAFVRRLIADTTQDSSAVGDLTERCLSELSNDNIEAIGQFQGQIGAPHRFKGDSPVSVLEYMEISHRYYIYHHTDLDVMKTEDAFQSLFRRVEKLSRPIGHGDLERKSQESVMEIVEDSMAAEAGDKFYLPTLLETGHGEPPVAPATSYDPLGMAAFQYPTKRMSSGC</sequence>
<dbReference type="AlphaFoldDB" id="A0A084BAB3"/>
<keyword evidence="3" id="KW-1185">Reference proteome</keyword>
<gene>
    <name evidence="2" type="ORF">S7711_11522</name>
</gene>
<reference evidence="2 3" key="1">
    <citation type="journal article" date="2014" name="BMC Genomics">
        <title>Comparative genome sequencing reveals chemotype-specific gene clusters in the toxigenic black mold Stachybotrys.</title>
        <authorList>
            <person name="Semeiks J."/>
            <person name="Borek D."/>
            <person name="Otwinowski Z."/>
            <person name="Grishin N.V."/>
        </authorList>
    </citation>
    <scope>NUCLEOTIDE SEQUENCE [LARGE SCALE GENOMIC DNA]</scope>
    <source>
        <strain evidence="3">CBS 109288 / IBT 7711</strain>
    </source>
</reference>
<dbReference type="EMBL" id="KL647552">
    <property type="protein sequence ID" value="KEY74492.1"/>
    <property type="molecule type" value="Genomic_DNA"/>
</dbReference>
<proteinExistence type="predicted"/>
<protein>
    <submittedName>
        <fullName evidence="2">Uncharacterized protein</fullName>
    </submittedName>
</protein>
<dbReference type="OrthoDB" id="4930876at2759"/>
<evidence type="ECO:0000313" key="2">
    <source>
        <dbReference type="EMBL" id="KEY74492.1"/>
    </source>
</evidence>
<evidence type="ECO:0000313" key="3">
    <source>
        <dbReference type="Proteomes" id="UP000028045"/>
    </source>
</evidence>
<feature type="region of interest" description="Disordered" evidence="1">
    <location>
        <begin position="1"/>
        <end position="41"/>
    </location>
</feature>
<accession>A0A084BAB3</accession>
<evidence type="ECO:0000256" key="1">
    <source>
        <dbReference type="SAM" id="MobiDB-lite"/>
    </source>
</evidence>
<name>A0A084BAB3_STACB</name>
<organism evidence="2 3">
    <name type="scientific">Stachybotrys chartarum (strain CBS 109288 / IBT 7711)</name>
    <name type="common">Toxic black mold</name>
    <name type="synonym">Stilbospora chartarum</name>
    <dbReference type="NCBI Taxonomy" id="1280523"/>
    <lineage>
        <taxon>Eukaryota</taxon>
        <taxon>Fungi</taxon>
        <taxon>Dikarya</taxon>
        <taxon>Ascomycota</taxon>
        <taxon>Pezizomycotina</taxon>
        <taxon>Sordariomycetes</taxon>
        <taxon>Hypocreomycetidae</taxon>
        <taxon>Hypocreales</taxon>
        <taxon>Stachybotryaceae</taxon>
        <taxon>Stachybotrys</taxon>
    </lineage>
</organism>
<dbReference type="Proteomes" id="UP000028045">
    <property type="component" value="Unassembled WGS sequence"/>
</dbReference>
<dbReference type="HOGENOM" id="CLU_1171274_0_0_1"/>